<evidence type="ECO:0000313" key="2">
    <source>
        <dbReference type="Proteomes" id="UP000676336"/>
    </source>
</evidence>
<proteinExistence type="predicted"/>
<comment type="caution">
    <text evidence="1">The sequence shown here is derived from an EMBL/GenBank/DDBJ whole genome shotgun (WGS) entry which is preliminary data.</text>
</comment>
<reference evidence="1" key="1">
    <citation type="submission" date="2021-02" db="EMBL/GenBank/DDBJ databases">
        <authorList>
            <person name="Nowell W R."/>
        </authorList>
    </citation>
    <scope>NUCLEOTIDE SEQUENCE</scope>
</reference>
<name>A0A8S3H0T9_9BILA</name>
<accession>A0A8S3H0T9</accession>
<gene>
    <name evidence="1" type="ORF">SMN809_LOCUS67359</name>
</gene>
<evidence type="ECO:0000313" key="1">
    <source>
        <dbReference type="EMBL" id="CAF5175691.1"/>
    </source>
</evidence>
<sequence length="169" mass="19854">ITSYSQDSDIRICCRKLMALALLPIDQIETSFYNLRTKSSVAVKQELHQLFLYFDHQWITTVPMKMWSVHGYQHRTNNNCEGFHNRLNQRILKAHPNIWAFIKCIQNEENRFRHLLLQMNAGAQARKKTAGTSFIQKRIDTLNERYKNGEIDVDQLLDGFSLTIAKQKK</sequence>
<organism evidence="1 2">
    <name type="scientific">Rotaria magnacalcarata</name>
    <dbReference type="NCBI Taxonomy" id="392030"/>
    <lineage>
        <taxon>Eukaryota</taxon>
        <taxon>Metazoa</taxon>
        <taxon>Spiralia</taxon>
        <taxon>Gnathifera</taxon>
        <taxon>Rotifera</taxon>
        <taxon>Eurotatoria</taxon>
        <taxon>Bdelloidea</taxon>
        <taxon>Philodinida</taxon>
        <taxon>Philodinidae</taxon>
        <taxon>Rotaria</taxon>
    </lineage>
</organism>
<dbReference type="Proteomes" id="UP000676336">
    <property type="component" value="Unassembled WGS sequence"/>
</dbReference>
<feature type="non-terminal residue" evidence="1">
    <location>
        <position position="1"/>
    </location>
</feature>
<dbReference type="EMBL" id="CAJOBI010315223">
    <property type="protein sequence ID" value="CAF5175691.1"/>
    <property type="molecule type" value="Genomic_DNA"/>
</dbReference>
<dbReference type="AlphaFoldDB" id="A0A8S3H0T9"/>
<evidence type="ECO:0008006" key="3">
    <source>
        <dbReference type="Google" id="ProtNLM"/>
    </source>
</evidence>
<protein>
    <recommendedName>
        <fullName evidence="3">MULE domain-containing protein</fullName>
    </recommendedName>
</protein>